<organism evidence="2 3">
    <name type="scientific">Amycolatopsis albispora</name>
    <dbReference type="NCBI Taxonomy" id="1804986"/>
    <lineage>
        <taxon>Bacteria</taxon>
        <taxon>Bacillati</taxon>
        <taxon>Actinomycetota</taxon>
        <taxon>Actinomycetes</taxon>
        <taxon>Pseudonocardiales</taxon>
        <taxon>Pseudonocardiaceae</taxon>
        <taxon>Amycolatopsis</taxon>
    </lineage>
</organism>
<evidence type="ECO:0000313" key="3">
    <source>
        <dbReference type="Proteomes" id="UP000250434"/>
    </source>
</evidence>
<sequence length="190" mass="20347">MTRTFRHRRRRLPSGTPAPANLYDRTGIIGASEVGRRAGDPLEPAERGGLRHAALVMGAAAALFFVGWLGTHGVPQVPTPLETAQAPVQAPPRVLAEPEPVVEKPAVPPETPKEEAPKPATAVVAASETKAKKKPEPKKKPAATAEARSDLPVQTTQPKPKNPVEQFEEQFEQLVGPVFDQMVSQARGGR</sequence>
<feature type="compositionally biased region" description="Low complexity" evidence="1">
    <location>
        <begin position="118"/>
        <end position="128"/>
    </location>
</feature>
<feature type="compositionally biased region" description="Basic residues" evidence="1">
    <location>
        <begin position="1"/>
        <end position="12"/>
    </location>
</feature>
<dbReference type="AlphaFoldDB" id="A0A344LCS4"/>
<accession>A0A344LCS4</accession>
<feature type="region of interest" description="Disordered" evidence="1">
    <location>
        <begin position="83"/>
        <end position="169"/>
    </location>
</feature>
<reference evidence="2 3" key="1">
    <citation type="submission" date="2016-04" db="EMBL/GenBank/DDBJ databases">
        <title>Complete genome sequence and analysis of deep-sea sediment isolate, Amycolatopsis sp. WP1.</title>
        <authorList>
            <person name="Wang H."/>
            <person name="Chen S."/>
            <person name="Wu Q."/>
        </authorList>
    </citation>
    <scope>NUCLEOTIDE SEQUENCE [LARGE SCALE GENOMIC DNA]</scope>
    <source>
        <strain evidence="2 3">WP1</strain>
    </source>
</reference>
<feature type="compositionally biased region" description="Basic residues" evidence="1">
    <location>
        <begin position="131"/>
        <end position="141"/>
    </location>
</feature>
<proteinExistence type="predicted"/>
<name>A0A344LCS4_9PSEU</name>
<gene>
    <name evidence="2" type="ORF">A4R43_27990</name>
</gene>
<dbReference type="RefSeq" id="WP_113695080.1">
    <property type="nucleotide sequence ID" value="NZ_CP015163.1"/>
</dbReference>
<evidence type="ECO:0000256" key="1">
    <source>
        <dbReference type="SAM" id="MobiDB-lite"/>
    </source>
</evidence>
<dbReference type="Proteomes" id="UP000250434">
    <property type="component" value="Chromosome"/>
</dbReference>
<keyword evidence="3" id="KW-1185">Reference proteome</keyword>
<dbReference type="KEGG" id="aab:A4R43_27990"/>
<dbReference type="EMBL" id="CP015163">
    <property type="protein sequence ID" value="AXB45848.1"/>
    <property type="molecule type" value="Genomic_DNA"/>
</dbReference>
<protein>
    <submittedName>
        <fullName evidence="2">Uncharacterized protein</fullName>
    </submittedName>
</protein>
<evidence type="ECO:0000313" key="2">
    <source>
        <dbReference type="EMBL" id="AXB45848.1"/>
    </source>
</evidence>
<feature type="region of interest" description="Disordered" evidence="1">
    <location>
        <begin position="1"/>
        <end position="23"/>
    </location>
</feature>